<reference evidence="1" key="1">
    <citation type="submission" date="2020-05" db="EMBL/GenBank/DDBJ databases">
        <authorList>
            <person name="Chiriac C."/>
            <person name="Salcher M."/>
            <person name="Ghai R."/>
            <person name="Kavagutti S V."/>
        </authorList>
    </citation>
    <scope>NUCLEOTIDE SEQUENCE</scope>
</reference>
<dbReference type="EMBL" id="LR797474">
    <property type="protein sequence ID" value="CAB4219074.1"/>
    <property type="molecule type" value="Genomic_DNA"/>
</dbReference>
<organism evidence="1">
    <name type="scientific">uncultured Caudovirales phage</name>
    <dbReference type="NCBI Taxonomy" id="2100421"/>
    <lineage>
        <taxon>Viruses</taxon>
        <taxon>Duplodnaviria</taxon>
        <taxon>Heunggongvirae</taxon>
        <taxon>Uroviricota</taxon>
        <taxon>Caudoviricetes</taxon>
        <taxon>Peduoviridae</taxon>
        <taxon>Maltschvirus</taxon>
        <taxon>Maltschvirus maltsch</taxon>
    </lineage>
</organism>
<name>A0A6J5SWC2_9CAUD</name>
<sequence>MKHLKLFEEHNSSNQADNDSTRDELIELGLADPDPYYERVERQLAEAGIEIIAKFNWTDEAYKPRPDFSLMIFGVTIEYNGMEFDLEWDESDAYSNWDESRWRLTWTHNFEPIKWNLSLDEVIELVKTLKPEDDLDFKADADLAELPKDAQKKLMAVRQQMKDLGLGQNENL</sequence>
<gene>
    <name evidence="1" type="ORF">UFOVP1604_157</name>
</gene>
<protein>
    <submittedName>
        <fullName evidence="1">Uncharacterized protein</fullName>
    </submittedName>
</protein>
<accession>A0A6J5SWC2</accession>
<evidence type="ECO:0000313" key="1">
    <source>
        <dbReference type="EMBL" id="CAB4219074.1"/>
    </source>
</evidence>
<proteinExistence type="predicted"/>